<feature type="transmembrane region" description="Helical" evidence="1">
    <location>
        <begin position="113"/>
        <end position="129"/>
    </location>
</feature>
<gene>
    <name evidence="2" type="ORF">ACFQ16_25635</name>
</gene>
<feature type="transmembrane region" description="Helical" evidence="1">
    <location>
        <begin position="83"/>
        <end position="101"/>
    </location>
</feature>
<keyword evidence="1" id="KW-1133">Transmembrane helix</keyword>
<keyword evidence="1" id="KW-0472">Membrane</keyword>
<sequence>MLATRCLRVGLVLLALIEGIPSLWAALAPLSFYRDFPTPDRSWLTLFPPYNEHMTHDFGLIALQFVVVLGFAAVSVERRLVRVVLIASLVFNVPHCVYHQRHLVEGSDVHVQFASQVVPIVLAVVLLVVNERRAVVS</sequence>
<reference evidence="3" key="1">
    <citation type="journal article" date="2019" name="Int. J. Syst. Evol. Microbiol.">
        <title>The Global Catalogue of Microorganisms (GCM) 10K type strain sequencing project: providing services to taxonomists for standard genome sequencing and annotation.</title>
        <authorList>
            <consortium name="The Broad Institute Genomics Platform"/>
            <consortium name="The Broad Institute Genome Sequencing Center for Infectious Disease"/>
            <person name="Wu L."/>
            <person name="Ma J."/>
        </authorList>
    </citation>
    <scope>NUCLEOTIDE SEQUENCE [LARGE SCALE GENOMIC DNA]</scope>
    <source>
        <strain evidence="3">CCUG 56401</strain>
    </source>
</reference>
<evidence type="ECO:0000313" key="3">
    <source>
        <dbReference type="Proteomes" id="UP001597018"/>
    </source>
</evidence>
<name>A0ABW3G351_9PSEU</name>
<dbReference type="RefSeq" id="WP_263247188.1">
    <property type="nucleotide sequence ID" value="NZ_BAABLT010000028.1"/>
</dbReference>
<proteinExistence type="predicted"/>
<organism evidence="2 3">
    <name type="scientific">Saccharopolyspora rosea</name>
    <dbReference type="NCBI Taxonomy" id="524884"/>
    <lineage>
        <taxon>Bacteria</taxon>
        <taxon>Bacillati</taxon>
        <taxon>Actinomycetota</taxon>
        <taxon>Actinomycetes</taxon>
        <taxon>Pseudonocardiales</taxon>
        <taxon>Pseudonocardiaceae</taxon>
        <taxon>Saccharopolyspora</taxon>
    </lineage>
</organism>
<protein>
    <submittedName>
        <fullName evidence="2">Uncharacterized protein</fullName>
    </submittedName>
</protein>
<keyword evidence="3" id="KW-1185">Reference proteome</keyword>
<dbReference type="EMBL" id="JBHTIW010000029">
    <property type="protein sequence ID" value="MFD0923142.1"/>
    <property type="molecule type" value="Genomic_DNA"/>
</dbReference>
<evidence type="ECO:0000313" key="2">
    <source>
        <dbReference type="EMBL" id="MFD0923142.1"/>
    </source>
</evidence>
<feature type="transmembrane region" description="Helical" evidence="1">
    <location>
        <begin position="58"/>
        <end position="76"/>
    </location>
</feature>
<accession>A0ABW3G351</accession>
<dbReference type="Proteomes" id="UP001597018">
    <property type="component" value="Unassembled WGS sequence"/>
</dbReference>
<comment type="caution">
    <text evidence="2">The sequence shown here is derived from an EMBL/GenBank/DDBJ whole genome shotgun (WGS) entry which is preliminary data.</text>
</comment>
<keyword evidence="1" id="KW-0812">Transmembrane</keyword>
<evidence type="ECO:0000256" key="1">
    <source>
        <dbReference type="SAM" id="Phobius"/>
    </source>
</evidence>